<evidence type="ECO:0000259" key="2">
    <source>
        <dbReference type="Pfam" id="PF13439"/>
    </source>
</evidence>
<dbReference type="RefSeq" id="WP_092728043.1">
    <property type="nucleotide sequence ID" value="NZ_FMXE01000002.1"/>
</dbReference>
<keyword evidence="3" id="KW-0808">Transferase</keyword>
<keyword evidence="4" id="KW-1185">Reference proteome</keyword>
<dbReference type="AlphaFoldDB" id="A0A1G5UXL3"/>
<dbReference type="STRING" id="279824.SAMN03080617_00160"/>
<dbReference type="InterPro" id="IPR028098">
    <property type="entry name" value="Glyco_trans_4-like_N"/>
</dbReference>
<name>A0A1G5UXL3_9BACT</name>
<proteinExistence type="predicted"/>
<dbReference type="Pfam" id="PF13439">
    <property type="entry name" value="Glyco_transf_4"/>
    <property type="match status" value="1"/>
</dbReference>
<evidence type="ECO:0000313" key="3">
    <source>
        <dbReference type="EMBL" id="SDA38360.1"/>
    </source>
</evidence>
<dbReference type="SUPFAM" id="SSF53756">
    <property type="entry name" value="UDP-Glycosyltransferase/glycogen phosphorylase"/>
    <property type="match status" value="1"/>
</dbReference>
<protein>
    <submittedName>
        <fullName evidence="3">Glycosyltransferase involved in cell wall bisynthesis</fullName>
    </submittedName>
</protein>
<organism evidence="3 4">
    <name type="scientific">Algoriphagus alkaliphilus</name>
    <dbReference type="NCBI Taxonomy" id="279824"/>
    <lineage>
        <taxon>Bacteria</taxon>
        <taxon>Pseudomonadati</taxon>
        <taxon>Bacteroidota</taxon>
        <taxon>Cytophagia</taxon>
        <taxon>Cytophagales</taxon>
        <taxon>Cyclobacteriaceae</taxon>
        <taxon>Algoriphagus</taxon>
    </lineage>
</organism>
<gene>
    <name evidence="3" type="ORF">SAMN03080617_00160</name>
</gene>
<dbReference type="GO" id="GO:0016757">
    <property type="term" value="F:glycosyltransferase activity"/>
    <property type="evidence" value="ECO:0007669"/>
    <property type="project" value="InterPro"/>
</dbReference>
<reference evidence="4" key="1">
    <citation type="submission" date="2016-10" db="EMBL/GenBank/DDBJ databases">
        <authorList>
            <person name="Varghese N."/>
            <person name="Submissions S."/>
        </authorList>
    </citation>
    <scope>NUCLEOTIDE SEQUENCE [LARGE SCALE GENOMIC DNA]</scope>
    <source>
        <strain evidence="4">DSM 22703</strain>
    </source>
</reference>
<dbReference type="Pfam" id="PF00534">
    <property type="entry name" value="Glycos_transf_1"/>
    <property type="match status" value="1"/>
</dbReference>
<dbReference type="PANTHER" id="PTHR45947">
    <property type="entry name" value="SULFOQUINOVOSYL TRANSFERASE SQD2"/>
    <property type="match status" value="1"/>
</dbReference>
<dbReference type="Gene3D" id="3.40.50.2000">
    <property type="entry name" value="Glycogen Phosphorylase B"/>
    <property type="match status" value="2"/>
</dbReference>
<evidence type="ECO:0000259" key="1">
    <source>
        <dbReference type="Pfam" id="PF00534"/>
    </source>
</evidence>
<sequence>MVKSRNVLFLQSSSEGYGSGKIILQVLRFYQSQGFSPVVILTNEGPIQQMLAQLEIPFYVQNLGILRRKYVNPSGLLNRLSKNLKAYRFLSELHQQYRFELVYSNTLAVIVGAYWAKRRQIPHIWHIHEILPDPRPLVKMLAGMLDQSTAMPIAVSRAVADHWQPFLKKSQIQVIHNGIPYAEFLADFRSAKIQVGFPAGKIIVGMIGRINPGKGQFFFLELADQLAQKYSEIHFILVGDPFPGYESILEELEKAIKSKKLEARVSYIGFRQDIPMVMAGFDIFVLPSILPDSFPTVILEAMAAGKPVVATRSGGASEMVKDGETGFLIPISSVEKGVEALEMLIQDTDLRQKMGKEGRRRVLEEFSLEAFEEKIKTHLWQHLKRS</sequence>
<evidence type="ECO:0000313" key="4">
    <source>
        <dbReference type="Proteomes" id="UP000198756"/>
    </source>
</evidence>
<feature type="domain" description="Glycosyltransferase subfamily 4-like N-terminal" evidence="2">
    <location>
        <begin position="18"/>
        <end position="180"/>
    </location>
</feature>
<dbReference type="OrthoDB" id="9806653at2"/>
<dbReference type="InterPro" id="IPR001296">
    <property type="entry name" value="Glyco_trans_1"/>
</dbReference>
<dbReference type="InterPro" id="IPR050194">
    <property type="entry name" value="Glycosyltransferase_grp1"/>
</dbReference>
<accession>A0A1G5UXL3</accession>
<dbReference type="Proteomes" id="UP000198756">
    <property type="component" value="Unassembled WGS sequence"/>
</dbReference>
<feature type="domain" description="Glycosyl transferase family 1" evidence="1">
    <location>
        <begin position="192"/>
        <end position="361"/>
    </location>
</feature>
<dbReference type="PANTHER" id="PTHR45947:SF3">
    <property type="entry name" value="SULFOQUINOVOSYL TRANSFERASE SQD2"/>
    <property type="match status" value="1"/>
</dbReference>
<dbReference type="CDD" id="cd03801">
    <property type="entry name" value="GT4_PimA-like"/>
    <property type="match status" value="1"/>
</dbReference>
<dbReference type="EMBL" id="FMXE01000002">
    <property type="protein sequence ID" value="SDA38360.1"/>
    <property type="molecule type" value="Genomic_DNA"/>
</dbReference>